<dbReference type="PRINTS" id="PR00411">
    <property type="entry name" value="PNDRDTASEI"/>
</dbReference>
<dbReference type="GeneID" id="80906524"/>
<accession>A0A9W8XVV1</accession>
<dbReference type="InterPro" id="IPR003719">
    <property type="entry name" value="Phenazine_PhzF-like"/>
</dbReference>
<dbReference type="GO" id="GO:0050660">
    <property type="term" value="F:flavin adenine dinucleotide binding"/>
    <property type="evidence" value="ECO:0007669"/>
    <property type="project" value="TreeGrafter"/>
</dbReference>
<keyword evidence="4" id="KW-0560">Oxidoreductase</keyword>
<evidence type="ECO:0000313" key="8">
    <source>
        <dbReference type="Proteomes" id="UP001140513"/>
    </source>
</evidence>
<dbReference type="Pfam" id="PF02567">
    <property type="entry name" value="PhzC-PhzF"/>
    <property type="match status" value="2"/>
</dbReference>
<proteinExistence type="inferred from homology"/>
<protein>
    <recommendedName>
        <fullName evidence="6">FAD/NAD(P)-binding domain-containing protein</fullName>
    </recommendedName>
</protein>
<evidence type="ECO:0000256" key="2">
    <source>
        <dbReference type="ARBA" id="ARBA00022630"/>
    </source>
</evidence>
<dbReference type="AlphaFoldDB" id="A0A9W8XVV1"/>
<dbReference type="GO" id="GO:0005737">
    <property type="term" value="C:cytoplasm"/>
    <property type="evidence" value="ECO:0007669"/>
    <property type="project" value="TreeGrafter"/>
</dbReference>
<dbReference type="Gene3D" id="3.50.50.100">
    <property type="match status" value="1"/>
</dbReference>
<sequence length="715" mass="77733">MASEHDSNSKKIIILGGSYGGVSIAHYLLKHALPVLPPKQEYKIVIVSAASKAICRQACPRALISDNYFPQDKLFVSIPSQFERYSTHHFEFIHGSATAVNHEQRRVTIAPAASSQTLTVAFHALVIATGASTPSPLFGFNANDEKALREAWAEFRSGLETAKSIIIAGGGPSGVETAGELGEHLNGRAGIFSSKLQSPKIPITLVTSSANILPYLRSSIAQTAEDYLAKVGVTVVKNRKVLSVAPNNAGARLNQVASRTTLELSDGTTLEADLFIPATGFSPNTKFLSEDILDPSTSQVETNSSTLRVDKAGPRIYAIGDVSNYARPAVHSIMEAVPILGTNIKRDLLLAAGKAEGEVPAEKAFKEEKRETQLVPIGRSKGVGAAMGWRLPSWAIWLLKGRDYWLWTVGPFTTVDVFTKTRYVGNPLGVVRVPASLRSRLSEHQKQRIANEFNLSEITFLHEPTPEEPEIADYDIFTALSRMTFAGHPTIGTSIYVAAHANAYPNVKKLRTIAGIIPFEFNKELGTSTVGIPHDVYFHKEHLLPHPFPELNGSESSNVPLVSIVKGMAFNLIRMKDLEALAVPTAGLLPLAELYKGEHLDKGSGWDTGYTGSFYYTDLGYNDEEPGVRQLRTRSLGSREDPGTGSASCDLAAYLSLTEKGGRKRKFHLTQGIEMGRRCDIHVQVLLKEDGKEVEDLKMSGAAVEVMEGFLTVGE</sequence>
<comment type="similarity">
    <text evidence="1">Belongs to the FAD-dependent oxidoreductase family.</text>
</comment>
<dbReference type="PRINTS" id="PR00368">
    <property type="entry name" value="FADPNR"/>
</dbReference>
<dbReference type="PANTHER" id="PTHR43735">
    <property type="entry name" value="APOPTOSIS-INDUCING FACTOR 1"/>
    <property type="match status" value="1"/>
</dbReference>
<dbReference type="Proteomes" id="UP001140513">
    <property type="component" value="Unassembled WGS sequence"/>
</dbReference>
<keyword evidence="5" id="KW-0812">Transmembrane</keyword>
<dbReference type="SUPFAM" id="SSF54506">
    <property type="entry name" value="Diaminopimelate epimerase-like"/>
    <property type="match status" value="1"/>
</dbReference>
<organism evidence="7 8">
    <name type="scientific">Didymosphaeria variabile</name>
    <dbReference type="NCBI Taxonomy" id="1932322"/>
    <lineage>
        <taxon>Eukaryota</taxon>
        <taxon>Fungi</taxon>
        <taxon>Dikarya</taxon>
        <taxon>Ascomycota</taxon>
        <taxon>Pezizomycotina</taxon>
        <taxon>Dothideomycetes</taxon>
        <taxon>Pleosporomycetidae</taxon>
        <taxon>Pleosporales</taxon>
        <taxon>Massarineae</taxon>
        <taxon>Didymosphaeriaceae</taxon>
        <taxon>Didymosphaeria</taxon>
    </lineage>
</organism>
<comment type="caution">
    <text evidence="7">The sequence shown here is derived from an EMBL/GenBank/DDBJ whole genome shotgun (WGS) entry which is preliminary data.</text>
</comment>
<dbReference type="InterPro" id="IPR036188">
    <property type="entry name" value="FAD/NAD-bd_sf"/>
</dbReference>
<dbReference type="PANTHER" id="PTHR43735:SF3">
    <property type="entry name" value="FERROPTOSIS SUPPRESSOR PROTEIN 1"/>
    <property type="match status" value="1"/>
</dbReference>
<dbReference type="EMBL" id="JAPEUX010000002">
    <property type="protein sequence ID" value="KAJ4358412.1"/>
    <property type="molecule type" value="Genomic_DNA"/>
</dbReference>
<feature type="transmembrane region" description="Helical" evidence="5">
    <location>
        <begin position="12"/>
        <end position="29"/>
    </location>
</feature>
<evidence type="ECO:0000256" key="5">
    <source>
        <dbReference type="SAM" id="Phobius"/>
    </source>
</evidence>
<keyword evidence="2" id="KW-0285">Flavoprotein</keyword>
<evidence type="ECO:0000256" key="3">
    <source>
        <dbReference type="ARBA" id="ARBA00022827"/>
    </source>
</evidence>
<evidence type="ECO:0000313" key="7">
    <source>
        <dbReference type="EMBL" id="KAJ4358412.1"/>
    </source>
</evidence>
<dbReference type="SUPFAM" id="SSF51905">
    <property type="entry name" value="FAD/NAD(P)-binding domain"/>
    <property type="match status" value="1"/>
</dbReference>
<dbReference type="Pfam" id="PF07992">
    <property type="entry name" value="Pyr_redox_2"/>
    <property type="match status" value="1"/>
</dbReference>
<evidence type="ECO:0000256" key="4">
    <source>
        <dbReference type="ARBA" id="ARBA00023002"/>
    </source>
</evidence>
<name>A0A9W8XVV1_9PLEO</name>
<evidence type="ECO:0000256" key="1">
    <source>
        <dbReference type="ARBA" id="ARBA00006442"/>
    </source>
</evidence>
<dbReference type="InterPro" id="IPR023753">
    <property type="entry name" value="FAD/NAD-binding_dom"/>
</dbReference>
<dbReference type="Gene3D" id="3.10.310.10">
    <property type="entry name" value="Diaminopimelate Epimerase, Chain A, domain 1"/>
    <property type="match status" value="2"/>
</dbReference>
<reference evidence="7" key="1">
    <citation type="submission" date="2022-10" db="EMBL/GenBank/DDBJ databases">
        <title>Tapping the CABI collections for fungal endophytes: first genome assemblies for Collariella, Neodidymelliopsis, Ascochyta clinopodiicola, Didymella pomorum, Didymosphaeria variabile, Neocosmospora piperis and Neocucurbitaria cava.</title>
        <authorList>
            <person name="Hill R."/>
        </authorList>
    </citation>
    <scope>NUCLEOTIDE SEQUENCE</scope>
    <source>
        <strain evidence="7">IMI 356815</strain>
    </source>
</reference>
<feature type="domain" description="FAD/NAD(P)-binding" evidence="6">
    <location>
        <begin position="11"/>
        <end position="335"/>
    </location>
</feature>
<keyword evidence="5" id="KW-1133">Transmembrane helix</keyword>
<keyword evidence="3" id="KW-0274">FAD</keyword>
<gene>
    <name evidence="7" type="ORF">N0V89_002994</name>
</gene>
<dbReference type="OrthoDB" id="202203at2759"/>
<dbReference type="GO" id="GO:0004174">
    <property type="term" value="F:electron-transferring-flavoprotein dehydrogenase activity"/>
    <property type="evidence" value="ECO:0007669"/>
    <property type="project" value="TreeGrafter"/>
</dbReference>
<dbReference type="RefSeq" id="XP_056075271.1">
    <property type="nucleotide sequence ID" value="XM_056211798.1"/>
</dbReference>
<keyword evidence="8" id="KW-1185">Reference proteome</keyword>
<keyword evidence="5" id="KW-0472">Membrane</keyword>
<evidence type="ECO:0000259" key="6">
    <source>
        <dbReference type="Pfam" id="PF07992"/>
    </source>
</evidence>